<evidence type="ECO:0000313" key="4">
    <source>
        <dbReference type="EMBL" id="CAF0859421.1"/>
    </source>
</evidence>
<accession>A0A813SPW0</accession>
<sequence length="124" mass="13943">MFSFYIRVVFLLLISYNHVSGLSKLPLCQCECCPGEQCQSQLLIFSVNKCDATTCSFEQCYKMYPTICGLTPGITNTSCSIEKEATTILSKVTITLLPNVTSYNVILPMTIIMNLLFLCLFKHF</sequence>
<dbReference type="EMBL" id="CAJNOO010000095">
    <property type="protein sequence ID" value="CAF0798964.1"/>
    <property type="molecule type" value="Genomic_DNA"/>
</dbReference>
<keyword evidence="1" id="KW-0472">Membrane</keyword>
<organism evidence="3 6">
    <name type="scientific">Rotaria sordida</name>
    <dbReference type="NCBI Taxonomy" id="392033"/>
    <lineage>
        <taxon>Eukaryota</taxon>
        <taxon>Metazoa</taxon>
        <taxon>Spiralia</taxon>
        <taxon>Gnathifera</taxon>
        <taxon>Rotifera</taxon>
        <taxon>Eurotatoria</taxon>
        <taxon>Bdelloidea</taxon>
        <taxon>Philodinida</taxon>
        <taxon>Philodinidae</taxon>
        <taxon>Rotaria</taxon>
    </lineage>
</organism>
<evidence type="ECO:0000256" key="2">
    <source>
        <dbReference type="SAM" id="SignalP"/>
    </source>
</evidence>
<keyword evidence="2" id="KW-0732">Signal</keyword>
<comment type="caution">
    <text evidence="3">The sequence shown here is derived from an EMBL/GenBank/DDBJ whole genome shotgun (WGS) entry which is preliminary data.</text>
</comment>
<name>A0A813SPW0_9BILA</name>
<feature type="chain" id="PRO_5035682882" evidence="2">
    <location>
        <begin position="22"/>
        <end position="124"/>
    </location>
</feature>
<evidence type="ECO:0000313" key="6">
    <source>
        <dbReference type="Proteomes" id="UP000663882"/>
    </source>
</evidence>
<dbReference type="OrthoDB" id="10050273at2759"/>
<reference evidence="3" key="1">
    <citation type="submission" date="2021-02" db="EMBL/GenBank/DDBJ databases">
        <authorList>
            <person name="Nowell W R."/>
        </authorList>
    </citation>
    <scope>NUCLEOTIDE SEQUENCE</scope>
</reference>
<gene>
    <name evidence="5" type="ORF">OTI717_LOCUS14197</name>
    <name evidence="3" type="ORF">RFH988_LOCUS3818</name>
    <name evidence="4" type="ORF">SEV965_LOCUS3538</name>
</gene>
<dbReference type="Proteomes" id="UP000663882">
    <property type="component" value="Unassembled WGS sequence"/>
</dbReference>
<protein>
    <submittedName>
        <fullName evidence="3">Uncharacterized protein</fullName>
    </submittedName>
</protein>
<keyword evidence="1" id="KW-1133">Transmembrane helix</keyword>
<dbReference type="EMBL" id="CAJNOU010000091">
    <property type="protein sequence ID" value="CAF0859421.1"/>
    <property type="molecule type" value="Genomic_DNA"/>
</dbReference>
<dbReference type="AlphaFoldDB" id="A0A813SPW0"/>
<keyword evidence="1" id="KW-0812">Transmembrane</keyword>
<dbReference type="Proteomes" id="UP000663823">
    <property type="component" value="Unassembled WGS sequence"/>
</dbReference>
<feature type="signal peptide" evidence="2">
    <location>
        <begin position="1"/>
        <end position="21"/>
    </location>
</feature>
<proteinExistence type="predicted"/>
<feature type="transmembrane region" description="Helical" evidence="1">
    <location>
        <begin position="103"/>
        <end position="121"/>
    </location>
</feature>
<evidence type="ECO:0000313" key="5">
    <source>
        <dbReference type="EMBL" id="CAF3727033.1"/>
    </source>
</evidence>
<evidence type="ECO:0000256" key="1">
    <source>
        <dbReference type="SAM" id="Phobius"/>
    </source>
</evidence>
<dbReference type="Proteomes" id="UP000663889">
    <property type="component" value="Unassembled WGS sequence"/>
</dbReference>
<evidence type="ECO:0000313" key="3">
    <source>
        <dbReference type="EMBL" id="CAF0798964.1"/>
    </source>
</evidence>
<dbReference type="EMBL" id="CAJOAX010001566">
    <property type="protein sequence ID" value="CAF3727033.1"/>
    <property type="molecule type" value="Genomic_DNA"/>
</dbReference>